<dbReference type="Pfam" id="PF17900">
    <property type="entry name" value="Peptidase_M1_N"/>
    <property type="match status" value="1"/>
</dbReference>
<dbReference type="FunFam" id="2.60.40.1910:FF:000007">
    <property type="entry name" value="Aminopeptidase"/>
    <property type="match status" value="1"/>
</dbReference>
<evidence type="ECO:0000256" key="1">
    <source>
        <dbReference type="ARBA" id="ARBA00004174"/>
    </source>
</evidence>
<feature type="binding site" evidence="10">
    <location>
        <position position="334"/>
    </location>
    <ligand>
        <name>Zn(2+)</name>
        <dbReference type="ChEBI" id="CHEBI:29105"/>
        <note>catalytic</note>
    </ligand>
</feature>
<evidence type="ECO:0000313" key="16">
    <source>
        <dbReference type="EMBL" id="RVW51859.1"/>
    </source>
</evidence>
<dbReference type="PANTHER" id="PTHR11533">
    <property type="entry name" value="PROTEASE M1 ZINC METALLOPROTEASE"/>
    <property type="match status" value="1"/>
</dbReference>
<evidence type="ECO:0000259" key="15">
    <source>
        <dbReference type="Pfam" id="PF17900"/>
    </source>
</evidence>
<evidence type="ECO:0000256" key="6">
    <source>
        <dbReference type="ARBA" id="ARBA00022801"/>
    </source>
</evidence>
<evidence type="ECO:0000256" key="2">
    <source>
        <dbReference type="ARBA" id="ARBA00010136"/>
    </source>
</evidence>
<dbReference type="GO" id="GO:0006508">
    <property type="term" value="P:proteolysis"/>
    <property type="evidence" value="ECO:0007669"/>
    <property type="project" value="UniProtKB-KW"/>
</dbReference>
<dbReference type="SUPFAM" id="SSF55486">
    <property type="entry name" value="Metalloproteases ('zincins'), catalytic domain"/>
    <property type="match status" value="1"/>
</dbReference>
<dbReference type="EC" id="3.4.11.-" evidence="12"/>
<name>A0A438EVW6_VITVI</name>
<keyword evidence="5 10" id="KW-0479">Metal-binding</keyword>
<accession>A0A438EVW6</accession>
<dbReference type="FunFam" id="1.25.50.20:FF:000002">
    <property type="entry name" value="Aminopeptidase"/>
    <property type="match status" value="1"/>
</dbReference>
<dbReference type="Pfam" id="PF11838">
    <property type="entry name" value="ERAP1_C"/>
    <property type="match status" value="1"/>
</dbReference>
<keyword evidence="9 12" id="KW-0482">Metalloprotease</keyword>
<reference evidence="16 17" key="1">
    <citation type="journal article" date="2018" name="PLoS Genet.">
        <title>Population sequencing reveals clonal diversity and ancestral inbreeding in the grapevine cultivar Chardonnay.</title>
        <authorList>
            <person name="Roach M.J."/>
            <person name="Johnson D.L."/>
            <person name="Bohlmann J."/>
            <person name="van Vuuren H.J."/>
            <person name="Jones S.J."/>
            <person name="Pretorius I.S."/>
            <person name="Schmidt S.A."/>
            <person name="Borneman A.R."/>
        </authorList>
    </citation>
    <scope>NUCLEOTIDE SEQUENCE [LARGE SCALE GENOMIC DNA]</scope>
    <source>
        <strain evidence="17">cv. Chardonnay</strain>
        <tissue evidence="16">Leaf</tissue>
    </source>
</reference>
<dbReference type="PANTHER" id="PTHR11533:SF274">
    <property type="entry name" value="AMINOPEPTIDASE"/>
    <property type="match status" value="1"/>
</dbReference>
<feature type="domain" description="ERAP1-like C-terminal" evidence="14">
    <location>
        <begin position="565"/>
        <end position="883"/>
    </location>
</feature>
<dbReference type="Gene3D" id="1.10.390.10">
    <property type="entry name" value="Neutral Protease Domain 2"/>
    <property type="match status" value="1"/>
</dbReference>
<dbReference type="InterPro" id="IPR050344">
    <property type="entry name" value="Peptidase_M1_aminopeptidases"/>
</dbReference>
<evidence type="ECO:0000256" key="12">
    <source>
        <dbReference type="RuleBase" id="RU364040"/>
    </source>
</evidence>
<dbReference type="InterPro" id="IPR027268">
    <property type="entry name" value="Peptidase_M4/M1_CTD_sf"/>
</dbReference>
<keyword evidence="7 10" id="KW-0862">Zinc</keyword>
<dbReference type="EMBL" id="QGNW01001177">
    <property type="protein sequence ID" value="RVW51859.1"/>
    <property type="molecule type" value="Genomic_DNA"/>
</dbReference>
<evidence type="ECO:0000256" key="3">
    <source>
        <dbReference type="ARBA" id="ARBA00022438"/>
    </source>
</evidence>
<evidence type="ECO:0000256" key="8">
    <source>
        <dbReference type="ARBA" id="ARBA00022848"/>
    </source>
</evidence>
<keyword evidence="4 12" id="KW-0645">Protease</keyword>
<evidence type="ECO:0000259" key="14">
    <source>
        <dbReference type="Pfam" id="PF11838"/>
    </source>
</evidence>
<comment type="cofactor">
    <cofactor evidence="10 12">
        <name>Zn(2+)</name>
        <dbReference type="ChEBI" id="CHEBI:29105"/>
    </cofactor>
    <text evidence="10 12">Binds 1 zinc ion per subunit.</text>
</comment>
<dbReference type="InterPro" id="IPR001930">
    <property type="entry name" value="Peptidase_M1"/>
</dbReference>
<protein>
    <recommendedName>
        <fullName evidence="12">Aminopeptidase</fullName>
        <ecNumber evidence="12">3.4.11.-</ecNumber>
    </recommendedName>
</protein>
<keyword evidence="3 12" id="KW-0031">Aminopeptidase</keyword>
<dbReference type="FunFam" id="1.10.390.10:FF:000001">
    <property type="entry name" value="Aminopeptidase"/>
    <property type="match status" value="1"/>
</dbReference>
<comment type="similarity">
    <text evidence="2 12">Belongs to the peptidase M1 family.</text>
</comment>
<dbReference type="PRINTS" id="PR00756">
    <property type="entry name" value="ALADIPTASE"/>
</dbReference>
<dbReference type="InterPro" id="IPR024571">
    <property type="entry name" value="ERAP1-like_C_dom"/>
</dbReference>
<dbReference type="Gene3D" id="1.25.50.20">
    <property type="match status" value="1"/>
</dbReference>
<evidence type="ECO:0000256" key="9">
    <source>
        <dbReference type="ARBA" id="ARBA00023049"/>
    </source>
</evidence>
<dbReference type="GO" id="GO:0004177">
    <property type="term" value="F:aminopeptidase activity"/>
    <property type="evidence" value="ECO:0007669"/>
    <property type="project" value="UniProtKB-KW"/>
</dbReference>
<keyword evidence="8" id="KW-0492">Microsome</keyword>
<dbReference type="SUPFAM" id="SSF63737">
    <property type="entry name" value="Leukotriene A4 hydrolase N-terminal domain"/>
    <property type="match status" value="1"/>
</dbReference>
<dbReference type="InterPro" id="IPR014782">
    <property type="entry name" value="Peptidase_M1_dom"/>
</dbReference>
<dbReference type="Pfam" id="PF01433">
    <property type="entry name" value="Peptidase_M1"/>
    <property type="match status" value="1"/>
</dbReference>
<feature type="site" description="Transition state stabilizer" evidence="11">
    <location>
        <position position="415"/>
    </location>
</feature>
<keyword evidence="8" id="KW-0256">Endoplasmic reticulum</keyword>
<keyword evidence="6 12" id="KW-0378">Hydrolase</keyword>
<dbReference type="InterPro" id="IPR042097">
    <property type="entry name" value="Aminopeptidase_N-like_N_sf"/>
</dbReference>
<dbReference type="InterPro" id="IPR045357">
    <property type="entry name" value="Aminopeptidase_N-like_N"/>
</dbReference>
<feature type="domain" description="Peptidase M1 membrane alanine aminopeptidase" evidence="13">
    <location>
        <begin position="261"/>
        <end position="474"/>
    </location>
</feature>
<dbReference type="AlphaFoldDB" id="A0A438EVW6"/>
<dbReference type="Gene3D" id="2.60.40.1910">
    <property type="match status" value="1"/>
</dbReference>
<sequence>MEKKPDIQQFKGQYRLPKFAIPKRYDLVLKPDLSACTFSGSVQVDLSISQVTHFLVLNALDLQIHQASFTNSQNKKYCPCDVVLEADDEVLVLVFDEALPTGDGVLWISFSGTYVDGGVKKNMAATQFEPADARMCFPCWDEPALKASSLLPSQQATFKVTVEVPSELTALSNMPAIQETVNGHLKTVYFEESSTMSTYLVAVVVGLFDHIEDTTADGIKVRAYCPVGKADQGKFALDVAVKTLDMFTGQPLPRLLSGAWYFSMPYPLPKMDMVAVPDFSGGAMENYGLIIFREIELLYDEMHSGAYRKQRASYIPKFVFIFSLFCVSLMPLAHQWFGNLVTMEWWTHLWLNEGFATWISNLATDWLFPEWKIWTQFVQETTGGLRLDALEQSHPIEVEVHHARSVLEIFDAISYEKGSSVIRMLQSYLGDDVFQRSMSTYMKRYAGKNAKTDDLWSVLSEESGIQVNSMMDTWTKQKGYPLISVKSKDNILELEQSQFLSSGSFGDGQWIVPISLCLGSYNTNKNFLLEGQVRTVDISELLYSSDSNLSSSKGNDQGKCKEHSWVKVNVEQTGFYRVKYDDKLAAQLRNAIEENCLSETDKFGVLDDTFALCEACQLSLSSLLSLMDAYRKEFDYILISRLIDVCYNVAHISSDAISNSVNELKQFFINLLLFSAEKLGWEPVSGERHLNTMLRKEVLMALATFGHSETHKEAMRRFQAFLDDRNSPLLSADTKRAAYIAVMRNTSSTNRTGYESLLKVYRESDGVQEKEPILRSLASCSDPSIVFEVLNLLLSDEIRDQDSLYVLSGISLEAHETAWSWLKENWDLISNKSGSGMQLTWYIKNIVSRLSTQEEADEVEAFFASRMKPTFAMTLKQNIEKIRIKARWVESIKQEQSLPELIKGLACRV</sequence>
<comment type="subcellular location">
    <subcellularLocation>
        <location evidence="1">Microsome membrane</location>
        <topology evidence="1">Peripheral membrane protein</topology>
    </subcellularLocation>
</comment>
<dbReference type="Gene3D" id="2.60.40.1730">
    <property type="entry name" value="tricorn interacting facor f3 domain"/>
    <property type="match status" value="1"/>
</dbReference>
<gene>
    <name evidence="16" type="primary">APM1_1</name>
    <name evidence="16" type="ORF">CK203_099533</name>
</gene>
<feature type="binding site" evidence="10">
    <location>
        <position position="353"/>
    </location>
    <ligand>
        <name>Zn(2+)</name>
        <dbReference type="ChEBI" id="CHEBI:29105"/>
        <note>catalytic</note>
    </ligand>
</feature>
<evidence type="ECO:0000256" key="5">
    <source>
        <dbReference type="ARBA" id="ARBA00022723"/>
    </source>
</evidence>
<dbReference type="CDD" id="cd09601">
    <property type="entry name" value="M1_APN-Q_like"/>
    <property type="match status" value="1"/>
</dbReference>
<evidence type="ECO:0000256" key="7">
    <source>
        <dbReference type="ARBA" id="ARBA00022833"/>
    </source>
</evidence>
<dbReference type="GO" id="GO:0008237">
    <property type="term" value="F:metallopeptidase activity"/>
    <property type="evidence" value="ECO:0007669"/>
    <property type="project" value="UniProtKB-KW"/>
</dbReference>
<dbReference type="Proteomes" id="UP000288805">
    <property type="component" value="Unassembled WGS sequence"/>
</dbReference>
<dbReference type="GO" id="GO:0008270">
    <property type="term" value="F:zinc ion binding"/>
    <property type="evidence" value="ECO:0007669"/>
    <property type="project" value="UniProtKB-UniRule"/>
</dbReference>
<evidence type="ECO:0000313" key="17">
    <source>
        <dbReference type="Proteomes" id="UP000288805"/>
    </source>
</evidence>
<comment type="caution">
    <text evidence="16">The sequence shown here is derived from an EMBL/GenBank/DDBJ whole genome shotgun (WGS) entry which is preliminary data.</text>
</comment>
<dbReference type="InterPro" id="IPR034016">
    <property type="entry name" value="M1_APN-typ"/>
</dbReference>
<evidence type="ECO:0000256" key="10">
    <source>
        <dbReference type="PIRSR" id="PIRSR634016-3"/>
    </source>
</evidence>
<feature type="domain" description="Aminopeptidase N-like N-terminal" evidence="15">
    <location>
        <begin position="22"/>
        <end position="200"/>
    </location>
</feature>
<evidence type="ECO:0000256" key="11">
    <source>
        <dbReference type="PIRSR" id="PIRSR634016-4"/>
    </source>
</evidence>
<organism evidence="16 17">
    <name type="scientific">Vitis vinifera</name>
    <name type="common">Grape</name>
    <dbReference type="NCBI Taxonomy" id="29760"/>
    <lineage>
        <taxon>Eukaryota</taxon>
        <taxon>Viridiplantae</taxon>
        <taxon>Streptophyta</taxon>
        <taxon>Embryophyta</taxon>
        <taxon>Tracheophyta</taxon>
        <taxon>Spermatophyta</taxon>
        <taxon>Magnoliopsida</taxon>
        <taxon>eudicotyledons</taxon>
        <taxon>Gunneridae</taxon>
        <taxon>Pentapetalae</taxon>
        <taxon>rosids</taxon>
        <taxon>Vitales</taxon>
        <taxon>Vitaceae</taxon>
        <taxon>Viteae</taxon>
        <taxon>Vitis</taxon>
    </lineage>
</organism>
<proteinExistence type="inferred from homology"/>
<evidence type="ECO:0000256" key="4">
    <source>
        <dbReference type="ARBA" id="ARBA00022670"/>
    </source>
</evidence>
<evidence type="ECO:0000259" key="13">
    <source>
        <dbReference type="Pfam" id="PF01433"/>
    </source>
</evidence>